<keyword evidence="4" id="KW-0444">Lipid biosynthesis</keyword>
<evidence type="ECO:0000256" key="10">
    <source>
        <dbReference type="ARBA" id="ARBA00023098"/>
    </source>
</evidence>
<dbReference type="AlphaFoldDB" id="A0A8J2PPB5"/>
<accession>A0A8J2PPB5</accession>
<evidence type="ECO:0000256" key="12">
    <source>
        <dbReference type="ARBA" id="ARBA00023268"/>
    </source>
</evidence>
<evidence type="ECO:0000313" key="16">
    <source>
        <dbReference type="Proteomes" id="UP000708208"/>
    </source>
</evidence>
<dbReference type="GO" id="GO:0016491">
    <property type="term" value="F:oxidoreductase activity"/>
    <property type="evidence" value="ECO:0007669"/>
    <property type="project" value="UniProtKB-KW"/>
</dbReference>
<dbReference type="EC" id="2.3.1.85" evidence="1"/>
<dbReference type="Pfam" id="PF00550">
    <property type="entry name" value="PP-binding"/>
    <property type="match status" value="1"/>
</dbReference>
<dbReference type="InterPro" id="IPR020806">
    <property type="entry name" value="PKS_PP-bd"/>
</dbReference>
<keyword evidence="5" id="KW-0597">Phosphoprotein</keyword>
<evidence type="ECO:0000313" key="15">
    <source>
        <dbReference type="EMBL" id="CAG7820124.1"/>
    </source>
</evidence>
<dbReference type="EMBL" id="CAJVCH010469908">
    <property type="protein sequence ID" value="CAG7820124.1"/>
    <property type="molecule type" value="Genomic_DNA"/>
</dbReference>
<evidence type="ECO:0000256" key="7">
    <source>
        <dbReference type="ARBA" id="ARBA00022832"/>
    </source>
</evidence>
<evidence type="ECO:0000259" key="14">
    <source>
        <dbReference type="PROSITE" id="PS50075"/>
    </source>
</evidence>
<proteinExistence type="predicted"/>
<keyword evidence="16" id="KW-1185">Reference proteome</keyword>
<keyword evidence="8" id="KW-0521">NADP</keyword>
<comment type="caution">
    <text evidence="15">The sequence shown here is derived from an EMBL/GenBank/DDBJ whole genome shotgun (WGS) entry which is preliminary data.</text>
</comment>
<keyword evidence="11" id="KW-0275">Fatty acid biosynthesis</keyword>
<dbReference type="InterPro" id="IPR057326">
    <property type="entry name" value="KR_dom"/>
</dbReference>
<evidence type="ECO:0000256" key="1">
    <source>
        <dbReference type="ARBA" id="ARBA00012873"/>
    </source>
</evidence>
<dbReference type="GO" id="GO:0006633">
    <property type="term" value="P:fatty acid biosynthetic process"/>
    <property type="evidence" value="ECO:0007669"/>
    <property type="project" value="UniProtKB-KW"/>
</dbReference>
<feature type="domain" description="Carrier" evidence="14">
    <location>
        <begin position="164"/>
        <end position="241"/>
    </location>
</feature>
<keyword evidence="9" id="KW-0560">Oxidoreductase</keyword>
<dbReference type="PROSITE" id="PS50075">
    <property type="entry name" value="CARRIER"/>
    <property type="match status" value="1"/>
</dbReference>
<evidence type="ECO:0000256" key="9">
    <source>
        <dbReference type="ARBA" id="ARBA00023002"/>
    </source>
</evidence>
<reference evidence="15" key="1">
    <citation type="submission" date="2021-06" db="EMBL/GenBank/DDBJ databases">
        <authorList>
            <person name="Hodson N. C."/>
            <person name="Mongue J. A."/>
            <person name="Jaron S. K."/>
        </authorList>
    </citation>
    <scope>NUCLEOTIDE SEQUENCE</scope>
</reference>
<name>A0A8J2PPB5_9HEXA</name>
<evidence type="ECO:0000256" key="2">
    <source>
        <dbReference type="ARBA" id="ARBA00018769"/>
    </source>
</evidence>
<dbReference type="PANTHER" id="PTHR43775:SF7">
    <property type="entry name" value="FATTY ACID SYNTHASE"/>
    <property type="match status" value="1"/>
</dbReference>
<dbReference type="InterPro" id="IPR013968">
    <property type="entry name" value="PKS_KR"/>
</dbReference>
<dbReference type="InterPro" id="IPR050091">
    <property type="entry name" value="PKS_NRPS_Biosynth_Enz"/>
</dbReference>
<dbReference type="Pfam" id="PF08659">
    <property type="entry name" value="KR"/>
    <property type="match status" value="1"/>
</dbReference>
<dbReference type="InterPro" id="IPR009081">
    <property type="entry name" value="PP-bd_ACP"/>
</dbReference>
<keyword evidence="6" id="KW-0808">Transferase</keyword>
<keyword evidence="12" id="KW-0511">Multifunctional enzyme</keyword>
<organism evidence="15 16">
    <name type="scientific">Allacma fusca</name>
    <dbReference type="NCBI Taxonomy" id="39272"/>
    <lineage>
        <taxon>Eukaryota</taxon>
        <taxon>Metazoa</taxon>
        <taxon>Ecdysozoa</taxon>
        <taxon>Arthropoda</taxon>
        <taxon>Hexapoda</taxon>
        <taxon>Collembola</taxon>
        <taxon>Symphypleona</taxon>
        <taxon>Sminthuridae</taxon>
        <taxon>Allacma</taxon>
    </lineage>
</organism>
<evidence type="ECO:0000256" key="6">
    <source>
        <dbReference type="ARBA" id="ARBA00022679"/>
    </source>
</evidence>
<dbReference type="SMART" id="SM00822">
    <property type="entry name" value="PKS_KR"/>
    <property type="match status" value="1"/>
</dbReference>
<keyword evidence="3" id="KW-0596">Phosphopantetheine</keyword>
<dbReference type="PANTHER" id="PTHR43775">
    <property type="entry name" value="FATTY ACID SYNTHASE"/>
    <property type="match status" value="1"/>
</dbReference>
<keyword evidence="10" id="KW-0443">Lipid metabolism</keyword>
<dbReference type="FunFam" id="1.10.1200.10:FF:000013">
    <property type="entry name" value="Fatty acid synthase"/>
    <property type="match status" value="1"/>
</dbReference>
<gene>
    <name evidence="15" type="ORF">AFUS01_LOCUS30530</name>
</gene>
<keyword evidence="7" id="KW-0276">Fatty acid metabolism</keyword>
<dbReference type="SMART" id="SM00823">
    <property type="entry name" value="PKS_PP"/>
    <property type="match status" value="1"/>
</dbReference>
<dbReference type="GO" id="GO:0004312">
    <property type="term" value="F:fatty acid synthase activity"/>
    <property type="evidence" value="ECO:0007669"/>
    <property type="project" value="UniProtKB-EC"/>
</dbReference>
<dbReference type="OrthoDB" id="7554300at2759"/>
<evidence type="ECO:0000256" key="13">
    <source>
        <dbReference type="ARBA" id="ARBA00044883"/>
    </source>
</evidence>
<dbReference type="GO" id="GO:0031177">
    <property type="term" value="F:phosphopantetheine binding"/>
    <property type="evidence" value="ECO:0007669"/>
    <property type="project" value="InterPro"/>
</dbReference>
<evidence type="ECO:0000256" key="5">
    <source>
        <dbReference type="ARBA" id="ARBA00022553"/>
    </source>
</evidence>
<evidence type="ECO:0000256" key="4">
    <source>
        <dbReference type="ARBA" id="ARBA00022516"/>
    </source>
</evidence>
<evidence type="ECO:0000256" key="11">
    <source>
        <dbReference type="ARBA" id="ARBA00023160"/>
    </source>
</evidence>
<comment type="catalytic activity">
    <reaction evidence="13">
        <text>acetyl-CoA + n malonyl-CoA + 2n NADPH + 2n H(+) = a long-chain fatty acid + (n+1) CoA + n CO2 + 2n NADP(+).</text>
        <dbReference type="EC" id="2.3.1.85"/>
    </reaction>
</comment>
<evidence type="ECO:0000256" key="3">
    <source>
        <dbReference type="ARBA" id="ARBA00022450"/>
    </source>
</evidence>
<protein>
    <recommendedName>
        <fullName evidence="2">Fatty acid synthase</fullName>
        <ecNumber evidence="1">2.3.1.85</ecNumber>
    </recommendedName>
</protein>
<sequence>MVLAQTLGPIGGIFNLAMVLKDAIFENQTIQNFEESTKAKILTTVNLDKVAREHLEPLDYFVVFSSIVSGKGNPGQTSYGFSNSFMERVCEERHKEGLHGLAIQWGGIGDVGVVHDQMGGNSANIAGTAPQRIPSCLETLDLFLQQNRPVVGSMVLVRKSTFEIDDSKNLVEIVAHILGIPDVSKINPKATLIELGMDSLMGVEIKQVLERKLNIVLPINEYGQLTFEKLKEMEVSPTTVIVGSTARAQEFTGQKLYKMPEELLIEMDSGINSDFILFLVHTLDGTVTCLEPLVKDLKAK</sequence>
<evidence type="ECO:0000256" key="8">
    <source>
        <dbReference type="ARBA" id="ARBA00022857"/>
    </source>
</evidence>
<feature type="non-terminal residue" evidence="15">
    <location>
        <position position="300"/>
    </location>
</feature>
<dbReference type="Proteomes" id="UP000708208">
    <property type="component" value="Unassembled WGS sequence"/>
</dbReference>